<keyword evidence="3" id="KW-1185">Reference proteome</keyword>
<evidence type="ECO:0000313" key="2">
    <source>
        <dbReference type="EMBL" id="CAG8848506.1"/>
    </source>
</evidence>
<evidence type="ECO:0000256" key="1">
    <source>
        <dbReference type="SAM" id="MobiDB-lite"/>
    </source>
</evidence>
<comment type="caution">
    <text evidence="2">The sequence shown here is derived from an EMBL/GenBank/DDBJ whole genome shotgun (WGS) entry which is preliminary data.</text>
</comment>
<protein>
    <submittedName>
        <fullName evidence="2">29174_t:CDS:1</fullName>
    </submittedName>
</protein>
<evidence type="ECO:0000313" key="3">
    <source>
        <dbReference type="Proteomes" id="UP000789901"/>
    </source>
</evidence>
<feature type="non-terminal residue" evidence="2">
    <location>
        <position position="62"/>
    </location>
</feature>
<dbReference type="EMBL" id="CAJVQB010092313">
    <property type="protein sequence ID" value="CAG8848506.1"/>
    <property type="molecule type" value="Genomic_DNA"/>
</dbReference>
<accession>A0ABN7X616</accession>
<organism evidence="2 3">
    <name type="scientific">Gigaspora margarita</name>
    <dbReference type="NCBI Taxonomy" id="4874"/>
    <lineage>
        <taxon>Eukaryota</taxon>
        <taxon>Fungi</taxon>
        <taxon>Fungi incertae sedis</taxon>
        <taxon>Mucoromycota</taxon>
        <taxon>Glomeromycotina</taxon>
        <taxon>Glomeromycetes</taxon>
        <taxon>Diversisporales</taxon>
        <taxon>Gigasporaceae</taxon>
        <taxon>Gigaspora</taxon>
    </lineage>
</organism>
<dbReference type="Proteomes" id="UP000789901">
    <property type="component" value="Unassembled WGS sequence"/>
</dbReference>
<sequence>MVSICVAIKKEKRKYKRWSKIVTATSKRLQIGFIGKDYYSLESDNDNKDSDDNNDMLLDPVG</sequence>
<feature type="region of interest" description="Disordered" evidence="1">
    <location>
        <begin position="43"/>
        <end position="62"/>
    </location>
</feature>
<proteinExistence type="predicted"/>
<reference evidence="2 3" key="1">
    <citation type="submission" date="2021-06" db="EMBL/GenBank/DDBJ databases">
        <authorList>
            <person name="Kallberg Y."/>
            <person name="Tangrot J."/>
            <person name="Rosling A."/>
        </authorList>
    </citation>
    <scope>NUCLEOTIDE SEQUENCE [LARGE SCALE GENOMIC DNA]</scope>
    <source>
        <strain evidence="2 3">120-4 pot B 10/14</strain>
    </source>
</reference>
<name>A0ABN7X616_GIGMA</name>
<gene>
    <name evidence="2" type="ORF">GMARGA_LOCUS39213</name>
</gene>